<evidence type="ECO:0000256" key="6">
    <source>
        <dbReference type="ARBA" id="ARBA00022741"/>
    </source>
</evidence>
<feature type="region of interest" description="Disordered" evidence="21">
    <location>
        <begin position="465"/>
        <end position="496"/>
    </location>
</feature>
<dbReference type="InterPro" id="IPR044876">
    <property type="entry name" value="HRDC_dom_sf"/>
</dbReference>
<dbReference type="InterPro" id="IPR032284">
    <property type="entry name" value="RecQ_Zn-bd"/>
</dbReference>
<evidence type="ECO:0000259" key="24">
    <source>
        <dbReference type="PROSITE" id="PS51194"/>
    </source>
</evidence>
<feature type="compositionally biased region" description="Polar residues" evidence="21">
    <location>
        <begin position="593"/>
        <end position="603"/>
    </location>
</feature>
<evidence type="ECO:0000313" key="25">
    <source>
        <dbReference type="EMBL" id="KAK7116772.1"/>
    </source>
</evidence>
<dbReference type="GO" id="GO:0016787">
    <property type="term" value="F:hydrolase activity"/>
    <property type="evidence" value="ECO:0007669"/>
    <property type="project" value="UniProtKB-KW"/>
</dbReference>
<dbReference type="Pfam" id="PF09382">
    <property type="entry name" value="RQC"/>
    <property type="match status" value="1"/>
</dbReference>
<keyword evidence="15" id="KW-0539">Nucleus</keyword>
<dbReference type="EMBL" id="JBAMIC010000001">
    <property type="protein sequence ID" value="KAK7116772.1"/>
    <property type="molecule type" value="Genomic_DNA"/>
</dbReference>
<dbReference type="InterPro" id="IPR011545">
    <property type="entry name" value="DEAD/DEAH_box_helicase_dom"/>
</dbReference>
<feature type="domain" description="Helicase C-terminal" evidence="24">
    <location>
        <begin position="986"/>
        <end position="1133"/>
    </location>
</feature>
<evidence type="ECO:0000256" key="9">
    <source>
        <dbReference type="ARBA" id="ARBA00022806"/>
    </source>
</evidence>
<evidence type="ECO:0000256" key="15">
    <source>
        <dbReference type="ARBA" id="ARBA00023242"/>
    </source>
</evidence>
<dbReference type="GO" id="GO:0005524">
    <property type="term" value="F:ATP binding"/>
    <property type="evidence" value="ECO:0007669"/>
    <property type="project" value="UniProtKB-KW"/>
</dbReference>
<dbReference type="InterPro" id="IPR001650">
    <property type="entry name" value="Helicase_C-like"/>
</dbReference>
<evidence type="ECO:0000259" key="22">
    <source>
        <dbReference type="PROSITE" id="PS50967"/>
    </source>
</evidence>
<dbReference type="SUPFAM" id="SSF47819">
    <property type="entry name" value="HRDC-like"/>
    <property type="match status" value="1"/>
</dbReference>
<dbReference type="Gene3D" id="3.40.50.300">
    <property type="entry name" value="P-loop containing nucleotide triphosphate hydrolases"/>
    <property type="match status" value="2"/>
</dbReference>
<comment type="catalytic activity">
    <reaction evidence="16">
        <text>Couples ATP hydrolysis with the unwinding of duplex DNA by translocating in the 3'-5' direction.</text>
        <dbReference type="EC" id="5.6.2.4"/>
    </reaction>
</comment>
<dbReference type="GO" id="GO:0006260">
    <property type="term" value="P:DNA replication"/>
    <property type="evidence" value="ECO:0007669"/>
    <property type="project" value="UniProtKB-KW"/>
</dbReference>
<gene>
    <name evidence="25" type="ORF">V1264_002393</name>
</gene>
<keyword evidence="26" id="KW-1185">Reference proteome</keyword>
<protein>
    <recommendedName>
        <fullName evidence="20">RecQ-like DNA helicase BLM</fullName>
        <ecNumber evidence="17">5.6.2.4</ecNumber>
    </recommendedName>
    <alternativeName>
        <fullName evidence="18">DNA 3'-5' helicase BLM</fullName>
    </alternativeName>
</protein>
<evidence type="ECO:0000256" key="19">
    <source>
        <dbReference type="ARBA" id="ARBA00049360"/>
    </source>
</evidence>
<dbReference type="PANTHER" id="PTHR13710:SF153">
    <property type="entry name" value="RECQ-LIKE DNA HELICASE BLM"/>
    <property type="match status" value="1"/>
</dbReference>
<keyword evidence="6" id="KW-0547">Nucleotide-binding</keyword>
<feature type="compositionally biased region" description="Low complexity" evidence="21">
    <location>
        <begin position="1"/>
        <end position="13"/>
    </location>
</feature>
<dbReference type="CDD" id="cd18794">
    <property type="entry name" value="SF2_C_RecQ"/>
    <property type="match status" value="1"/>
</dbReference>
<dbReference type="GO" id="GO:0005634">
    <property type="term" value="C:nucleus"/>
    <property type="evidence" value="ECO:0007669"/>
    <property type="project" value="UniProtKB-SubCell"/>
</dbReference>
<dbReference type="InterPro" id="IPR002121">
    <property type="entry name" value="HRDC_dom"/>
</dbReference>
<dbReference type="FunFam" id="3.40.50.300:FF:000340">
    <property type="entry name" value="Bloom syndrome, RecQ helicase"/>
    <property type="match status" value="1"/>
</dbReference>
<comment type="cofactor">
    <cofactor evidence="1">
        <name>Zn(2+)</name>
        <dbReference type="ChEBI" id="CHEBI:29105"/>
    </cofactor>
</comment>
<name>A0AAN9C3Y8_9CAEN</name>
<comment type="caution">
    <text evidence="25">The sequence shown here is derived from an EMBL/GenBank/DDBJ whole genome shotgun (WGS) entry which is preliminary data.</text>
</comment>
<dbReference type="SMART" id="SM00341">
    <property type="entry name" value="HRDC"/>
    <property type="match status" value="1"/>
</dbReference>
<evidence type="ECO:0000256" key="10">
    <source>
        <dbReference type="ARBA" id="ARBA00022833"/>
    </source>
</evidence>
<evidence type="ECO:0000256" key="20">
    <source>
        <dbReference type="ARBA" id="ARBA00073450"/>
    </source>
</evidence>
<evidence type="ECO:0000256" key="4">
    <source>
        <dbReference type="ARBA" id="ARBA00022705"/>
    </source>
</evidence>
<evidence type="ECO:0000256" key="16">
    <source>
        <dbReference type="ARBA" id="ARBA00034617"/>
    </source>
</evidence>
<keyword evidence="7" id="KW-0227">DNA damage</keyword>
<comment type="catalytic activity">
    <reaction evidence="19">
        <text>ATP + H2O = ADP + phosphate + H(+)</text>
        <dbReference type="Rhea" id="RHEA:13065"/>
        <dbReference type="ChEBI" id="CHEBI:15377"/>
        <dbReference type="ChEBI" id="CHEBI:15378"/>
        <dbReference type="ChEBI" id="CHEBI:30616"/>
        <dbReference type="ChEBI" id="CHEBI:43474"/>
        <dbReference type="ChEBI" id="CHEBI:456216"/>
    </reaction>
</comment>
<dbReference type="Pfam" id="PF00271">
    <property type="entry name" value="Helicase_C"/>
    <property type="match status" value="1"/>
</dbReference>
<feature type="region of interest" description="Disordered" evidence="21">
    <location>
        <begin position="719"/>
        <end position="754"/>
    </location>
</feature>
<dbReference type="GO" id="GO:0000724">
    <property type="term" value="P:double-strand break repair via homologous recombination"/>
    <property type="evidence" value="ECO:0007669"/>
    <property type="project" value="UniProtKB-ARBA"/>
</dbReference>
<feature type="domain" description="Helicase ATP-binding" evidence="23">
    <location>
        <begin position="785"/>
        <end position="960"/>
    </location>
</feature>
<evidence type="ECO:0000256" key="18">
    <source>
        <dbReference type="ARBA" id="ARBA00044542"/>
    </source>
</evidence>
<keyword evidence="12" id="KW-0238">DNA-binding</keyword>
<dbReference type="PROSITE" id="PS51194">
    <property type="entry name" value="HELICASE_CTER"/>
    <property type="match status" value="1"/>
</dbReference>
<dbReference type="GO" id="GO:0046872">
    <property type="term" value="F:metal ion binding"/>
    <property type="evidence" value="ECO:0007669"/>
    <property type="project" value="UniProtKB-KW"/>
</dbReference>
<dbReference type="NCBIfam" id="TIGR00614">
    <property type="entry name" value="recQ_fam"/>
    <property type="match status" value="1"/>
</dbReference>
<accession>A0AAN9C3Y8</accession>
<dbReference type="SUPFAM" id="SSF52540">
    <property type="entry name" value="P-loop containing nucleoside triphosphate hydrolases"/>
    <property type="match status" value="2"/>
</dbReference>
<dbReference type="InterPro" id="IPR027417">
    <property type="entry name" value="P-loop_NTPase"/>
</dbReference>
<evidence type="ECO:0000256" key="12">
    <source>
        <dbReference type="ARBA" id="ARBA00023125"/>
    </source>
</evidence>
<organism evidence="25 26">
    <name type="scientific">Littorina saxatilis</name>
    <dbReference type="NCBI Taxonomy" id="31220"/>
    <lineage>
        <taxon>Eukaryota</taxon>
        <taxon>Metazoa</taxon>
        <taxon>Spiralia</taxon>
        <taxon>Lophotrochozoa</taxon>
        <taxon>Mollusca</taxon>
        <taxon>Gastropoda</taxon>
        <taxon>Caenogastropoda</taxon>
        <taxon>Littorinimorpha</taxon>
        <taxon>Littorinoidea</taxon>
        <taxon>Littorinidae</taxon>
        <taxon>Littorina</taxon>
    </lineage>
</organism>
<dbReference type="Proteomes" id="UP001374579">
    <property type="component" value="Unassembled WGS sequence"/>
</dbReference>
<dbReference type="GO" id="GO:0003677">
    <property type="term" value="F:DNA binding"/>
    <property type="evidence" value="ECO:0007669"/>
    <property type="project" value="UniProtKB-KW"/>
</dbReference>
<dbReference type="Pfam" id="PF16124">
    <property type="entry name" value="RecQ_Zn_bind"/>
    <property type="match status" value="1"/>
</dbReference>
<dbReference type="SMART" id="SM00490">
    <property type="entry name" value="HELICc"/>
    <property type="match status" value="1"/>
</dbReference>
<dbReference type="PROSITE" id="PS50967">
    <property type="entry name" value="HRDC"/>
    <property type="match status" value="1"/>
</dbReference>
<dbReference type="SMART" id="SM00956">
    <property type="entry name" value="RQC"/>
    <property type="match status" value="1"/>
</dbReference>
<feature type="compositionally biased region" description="Basic residues" evidence="21">
    <location>
        <begin position="1432"/>
        <end position="1459"/>
    </location>
</feature>
<feature type="region of interest" description="Disordered" evidence="21">
    <location>
        <begin position="197"/>
        <end position="313"/>
    </location>
</feature>
<feature type="domain" description="HRDC" evidence="22">
    <location>
        <begin position="1317"/>
        <end position="1400"/>
    </location>
</feature>
<dbReference type="GO" id="GO:0005737">
    <property type="term" value="C:cytoplasm"/>
    <property type="evidence" value="ECO:0007669"/>
    <property type="project" value="TreeGrafter"/>
</dbReference>
<dbReference type="Pfam" id="PF00570">
    <property type="entry name" value="HRDC"/>
    <property type="match status" value="1"/>
</dbReference>
<dbReference type="PANTHER" id="PTHR13710">
    <property type="entry name" value="DNA HELICASE RECQ FAMILY MEMBER"/>
    <property type="match status" value="1"/>
</dbReference>
<keyword evidence="14" id="KW-0413">Isomerase</keyword>
<feature type="compositionally biased region" description="Low complexity" evidence="21">
    <location>
        <begin position="85"/>
        <end position="96"/>
    </location>
</feature>
<keyword evidence="10" id="KW-0862">Zinc</keyword>
<evidence type="ECO:0000256" key="21">
    <source>
        <dbReference type="SAM" id="MobiDB-lite"/>
    </source>
</evidence>
<dbReference type="SMART" id="SM00487">
    <property type="entry name" value="DEXDc"/>
    <property type="match status" value="1"/>
</dbReference>
<proteinExistence type="inferred from homology"/>
<evidence type="ECO:0000259" key="23">
    <source>
        <dbReference type="PROSITE" id="PS51192"/>
    </source>
</evidence>
<evidence type="ECO:0000256" key="13">
    <source>
        <dbReference type="ARBA" id="ARBA00023204"/>
    </source>
</evidence>
<dbReference type="InterPro" id="IPR014001">
    <property type="entry name" value="Helicase_ATP-bd"/>
</dbReference>
<keyword evidence="13" id="KW-0234">DNA repair</keyword>
<dbReference type="GO" id="GO:0009378">
    <property type="term" value="F:four-way junction helicase activity"/>
    <property type="evidence" value="ECO:0007669"/>
    <property type="project" value="TreeGrafter"/>
</dbReference>
<keyword evidence="11" id="KW-0067">ATP-binding</keyword>
<feature type="compositionally biased region" description="Polar residues" evidence="21">
    <location>
        <begin position="34"/>
        <end position="61"/>
    </location>
</feature>
<comment type="subcellular location">
    <subcellularLocation>
        <location evidence="2">Nucleus</location>
    </subcellularLocation>
</comment>
<keyword evidence="8" id="KW-0378">Hydrolase</keyword>
<evidence type="ECO:0000256" key="17">
    <source>
        <dbReference type="ARBA" id="ARBA00034808"/>
    </source>
</evidence>
<keyword evidence="5" id="KW-0479">Metal-binding</keyword>
<feature type="compositionally biased region" description="Polar residues" evidence="21">
    <location>
        <begin position="199"/>
        <end position="212"/>
    </location>
</feature>
<evidence type="ECO:0000256" key="7">
    <source>
        <dbReference type="ARBA" id="ARBA00022763"/>
    </source>
</evidence>
<dbReference type="InterPro" id="IPR036388">
    <property type="entry name" value="WH-like_DNA-bd_sf"/>
</dbReference>
<evidence type="ECO:0000313" key="26">
    <source>
        <dbReference type="Proteomes" id="UP001374579"/>
    </source>
</evidence>
<evidence type="ECO:0000256" key="8">
    <source>
        <dbReference type="ARBA" id="ARBA00022801"/>
    </source>
</evidence>
<feature type="region of interest" description="Disordered" evidence="21">
    <location>
        <begin position="1406"/>
        <end position="1459"/>
    </location>
</feature>
<feature type="region of interest" description="Disordered" evidence="21">
    <location>
        <begin position="338"/>
        <end position="360"/>
    </location>
</feature>
<dbReference type="PROSITE" id="PS51192">
    <property type="entry name" value="HELICASE_ATP_BIND_1"/>
    <property type="match status" value="1"/>
</dbReference>
<feature type="region of interest" description="Disordered" evidence="21">
    <location>
        <begin position="563"/>
        <end position="605"/>
    </location>
</feature>
<dbReference type="GO" id="GO:0005694">
    <property type="term" value="C:chromosome"/>
    <property type="evidence" value="ECO:0007669"/>
    <property type="project" value="TreeGrafter"/>
</dbReference>
<dbReference type="FunFam" id="3.40.50.300:FF:000537">
    <property type="entry name" value="Bloom syndrome RecQ-like helicase"/>
    <property type="match status" value="1"/>
</dbReference>
<dbReference type="FunFam" id="1.10.10.10:FF:000495">
    <property type="entry name" value="RecQ family helicase MusN"/>
    <property type="match status" value="1"/>
</dbReference>
<dbReference type="InterPro" id="IPR018982">
    <property type="entry name" value="RQC_domain"/>
</dbReference>
<dbReference type="Pfam" id="PF00270">
    <property type="entry name" value="DEAD"/>
    <property type="match status" value="1"/>
</dbReference>
<dbReference type="InterPro" id="IPR010997">
    <property type="entry name" value="HRDC-like_sf"/>
</dbReference>
<dbReference type="Gene3D" id="1.10.10.10">
    <property type="entry name" value="Winged helix-like DNA-binding domain superfamily/Winged helix DNA-binding domain"/>
    <property type="match status" value="1"/>
</dbReference>
<reference evidence="25 26" key="1">
    <citation type="submission" date="2024-02" db="EMBL/GenBank/DDBJ databases">
        <title>Chromosome-scale genome assembly of the rough periwinkle Littorina saxatilis.</title>
        <authorList>
            <person name="De Jode A."/>
            <person name="Faria R."/>
            <person name="Formenti G."/>
            <person name="Sims Y."/>
            <person name="Smith T.P."/>
            <person name="Tracey A."/>
            <person name="Wood J.M.D."/>
            <person name="Zagrodzka Z.B."/>
            <person name="Johannesson K."/>
            <person name="Butlin R.K."/>
            <person name="Leder E.H."/>
        </authorList>
    </citation>
    <scope>NUCLEOTIDE SEQUENCE [LARGE SCALE GENOMIC DNA]</scope>
    <source>
        <strain evidence="25">Snail1</strain>
        <tissue evidence="25">Muscle</tissue>
    </source>
</reference>
<evidence type="ECO:0000256" key="11">
    <source>
        <dbReference type="ARBA" id="ARBA00022840"/>
    </source>
</evidence>
<dbReference type="InterPro" id="IPR004589">
    <property type="entry name" value="DNA_helicase_ATP-dep_RecQ"/>
</dbReference>
<evidence type="ECO:0000256" key="2">
    <source>
        <dbReference type="ARBA" id="ARBA00004123"/>
    </source>
</evidence>
<feature type="compositionally biased region" description="Polar residues" evidence="21">
    <location>
        <begin position="71"/>
        <end position="84"/>
    </location>
</feature>
<feature type="region of interest" description="Disordered" evidence="21">
    <location>
        <begin position="1"/>
        <end position="104"/>
    </location>
</feature>
<evidence type="ECO:0000256" key="3">
    <source>
        <dbReference type="ARBA" id="ARBA00005446"/>
    </source>
</evidence>
<evidence type="ECO:0000256" key="14">
    <source>
        <dbReference type="ARBA" id="ARBA00023235"/>
    </source>
</evidence>
<feature type="compositionally biased region" description="Polar residues" evidence="21">
    <location>
        <begin position="254"/>
        <end position="306"/>
    </location>
</feature>
<evidence type="ECO:0000256" key="1">
    <source>
        <dbReference type="ARBA" id="ARBA00001947"/>
    </source>
</evidence>
<feature type="compositionally biased region" description="Low complexity" evidence="21">
    <location>
        <begin position="469"/>
        <end position="482"/>
    </location>
</feature>
<dbReference type="EC" id="5.6.2.4" evidence="17"/>
<keyword evidence="4" id="KW-0235">DNA replication</keyword>
<comment type="similarity">
    <text evidence="3">Belongs to the helicase family. RecQ subfamily.</text>
</comment>
<dbReference type="GO" id="GO:0043138">
    <property type="term" value="F:3'-5' DNA helicase activity"/>
    <property type="evidence" value="ECO:0007669"/>
    <property type="project" value="UniProtKB-EC"/>
</dbReference>
<dbReference type="Gene3D" id="1.10.150.80">
    <property type="entry name" value="HRDC domain"/>
    <property type="match status" value="1"/>
</dbReference>
<evidence type="ECO:0000256" key="5">
    <source>
        <dbReference type="ARBA" id="ARBA00022723"/>
    </source>
</evidence>
<keyword evidence="9" id="KW-0347">Helicase</keyword>
<sequence>MTTKTNFKGFTFKKFSRQFVPPPPGPKPCGTGVAQGSSVKTAKPSLSTKGSLPSNDSTSKYVASKRPGLPPSSSATSSKPFQSVSGASDKASAGASGLPGSVQSNVQTSVRTFFNLPSARPVATVTPQGHSNSGSAGSAVLNNTANPPCSSAKMPTATSAANGIKRKRSDDIPVKSLSVSILQGLDDDDDDDFDMPSITPVTPKQKLASTIKTPVKEKAADSDDEILPVRKRRSMVLHSDDEGDGSNELDGSLFSPSPVQAARSSQESRFHPSLQTRPVGSGNTNSFNRNSTVSSQTRVLTSSQAPTRDPHLSPVCSTPLTSSQTSPGLTVHQNASVHTSASPLNVRRPPSVPEAQCGGSGGKRFVASGAASSGLRAGQSSILGQCIGSTSTGGDVTAHPLLKADASKLSPEQVGELQSLLLRVADEVCDIICSASTAALMNLGLRDYGRLQTLLAVRKQIKDKEKATKASSASSTSPASCRRSSENFHTPKPSSFVGFDPDAGDSSCCQLMSPPVAASTAVKKIPVTKVPSVTESPVPCGDSFFEDVNAFTQSHMSYMRGFKTPTAASPATGPSLMQRRDSLPDLSEGEGPSSMNRRSSGLLQRSPVAGSEMLNCAEGSSNYLMPTSEDSPIVLSQENFGAGFIEADGDDFDEMDYPVPIREESSFKKPAAPANNSNRFSSGQLNESFDDLIDEFDDDGGGFDFGDVNIESADTHAVAGTSSGSADEGASVTDPYIPTFGSTDKDDGATGEFDGEQFEHSQEMREVFHNIFGLREFRHNQLQALNSALLGNDCFILMPTGGGKSLCYQLPSLVKRGVSIIVSPLRALIQDQVQRLISLDIPAAHLSGDLDSNQANNVYSALYQRHPGVKLLYVTPEKLSASDKLLQCLDSLYRRQMLDRFVIDEAHCVSQWGHDFRPDYKKLNVLRCKFPGVPIMALTATATPRVRKDIIHQLDMLQPKWFMQSFNRPNLKYVVNPKKPSTVTKDIIQIIKSKFKNECGIVYCLSRNECDTTADNLQKAGIQATAYHAGLSDGDRISVQERWLNGDNCKVICATIAFGMGIDKADVRFVVHFSLPKSVEGYYQEAGRAGRDGMIAHCILFYTYSDVMRLRRIIDLDQSATYESKRVHIDNLFRMVQYCENMADCRRAQVLHYFGEHHFDRDRCNIVPGAVCDNCSSKDMFKLRDVTEDAKEVVKCVKELTSSPRKNFTLIHFVEIFKGSQNTRIMDNGHNRLGLHGRGAAYSRGDAERLMHKLVVEGVLVEELKITAADTTACYVRLGPKAGSLTQNKFKIEMAVQGGSKRSEASRIGQEPQTNRQQLVEDCYKELVALAKTIATEHGSKNYALIFPNATLWQLAEKTPLTVEEMKREIDGLPETKINKYGAHRFTDITTKYCVMLASIQDEMEDDSQSTAGGAGEWASPYFDNSSANSGGRKKTFGRQRGRGGKSRGGKKGKAAWKR</sequence>